<evidence type="ECO:0000313" key="2">
    <source>
        <dbReference type="Proteomes" id="UP000318053"/>
    </source>
</evidence>
<accession>A0A5C5XWH0</accession>
<dbReference type="EMBL" id="SJPK01000004">
    <property type="protein sequence ID" value="TWT67270.1"/>
    <property type="molecule type" value="Genomic_DNA"/>
</dbReference>
<protein>
    <submittedName>
        <fullName evidence="1">Uncharacterized protein</fullName>
    </submittedName>
</protein>
<dbReference type="Proteomes" id="UP000318053">
    <property type="component" value="Unassembled WGS sequence"/>
</dbReference>
<keyword evidence="2" id="KW-1185">Reference proteome</keyword>
<proteinExistence type="predicted"/>
<comment type="caution">
    <text evidence="1">The sequence shown here is derived from an EMBL/GenBank/DDBJ whole genome shotgun (WGS) entry which is preliminary data.</text>
</comment>
<sequence length="145" mass="16326">MLELTAKRPSVPGTLVLLGFDWHLEIPPRWNGLSNRLRATRFREQPYADVVLDISRWALAPVFCGQTRSVQGTEANAHRLLNRNNSPDLLRPARTSETARHRRSFTESMFRLSAAQVNAFVSNFSLNYACSPNPGPSYSSGANRR</sequence>
<dbReference type="AlphaFoldDB" id="A0A5C5XWH0"/>
<name>A0A5C5XWH0_9BACT</name>
<gene>
    <name evidence="1" type="ORF">CA85_21200</name>
</gene>
<reference evidence="1 2" key="1">
    <citation type="submission" date="2019-02" db="EMBL/GenBank/DDBJ databases">
        <title>Deep-cultivation of Planctomycetes and their phenomic and genomic characterization uncovers novel biology.</title>
        <authorList>
            <person name="Wiegand S."/>
            <person name="Jogler M."/>
            <person name="Boedeker C."/>
            <person name="Pinto D."/>
            <person name="Vollmers J."/>
            <person name="Rivas-Marin E."/>
            <person name="Kohn T."/>
            <person name="Peeters S.H."/>
            <person name="Heuer A."/>
            <person name="Rast P."/>
            <person name="Oberbeckmann S."/>
            <person name="Bunk B."/>
            <person name="Jeske O."/>
            <person name="Meyerdierks A."/>
            <person name="Storesund J.E."/>
            <person name="Kallscheuer N."/>
            <person name="Luecker S."/>
            <person name="Lage O.M."/>
            <person name="Pohl T."/>
            <person name="Merkel B.J."/>
            <person name="Hornburger P."/>
            <person name="Mueller R.-W."/>
            <person name="Bruemmer F."/>
            <person name="Labrenz M."/>
            <person name="Spormann A.M."/>
            <person name="Op Den Camp H."/>
            <person name="Overmann J."/>
            <person name="Amann R."/>
            <person name="Jetten M.S.M."/>
            <person name="Mascher T."/>
            <person name="Medema M.H."/>
            <person name="Devos D.P."/>
            <person name="Kaster A.-K."/>
            <person name="Ovreas L."/>
            <person name="Rohde M."/>
            <person name="Galperin M.Y."/>
            <person name="Jogler C."/>
        </authorList>
    </citation>
    <scope>NUCLEOTIDE SEQUENCE [LARGE SCALE GENOMIC DNA]</scope>
    <source>
        <strain evidence="1 2">CA85</strain>
    </source>
</reference>
<organism evidence="1 2">
    <name type="scientific">Allorhodopirellula solitaria</name>
    <dbReference type="NCBI Taxonomy" id="2527987"/>
    <lineage>
        <taxon>Bacteria</taxon>
        <taxon>Pseudomonadati</taxon>
        <taxon>Planctomycetota</taxon>
        <taxon>Planctomycetia</taxon>
        <taxon>Pirellulales</taxon>
        <taxon>Pirellulaceae</taxon>
        <taxon>Allorhodopirellula</taxon>
    </lineage>
</organism>
<evidence type="ECO:0000313" key="1">
    <source>
        <dbReference type="EMBL" id="TWT67270.1"/>
    </source>
</evidence>